<accession>A0C6S6</accession>
<proteinExistence type="predicted"/>
<evidence type="ECO:0000313" key="1">
    <source>
        <dbReference type="EMBL" id="CAK66493.1"/>
    </source>
</evidence>
<dbReference type="RefSeq" id="XP_001433890.1">
    <property type="nucleotide sequence ID" value="XM_001433853.1"/>
</dbReference>
<dbReference type="EMBL" id="CT868045">
    <property type="protein sequence ID" value="CAK66493.1"/>
    <property type="molecule type" value="Genomic_DNA"/>
</dbReference>
<sequence>MRMASNPTAEQCKMNISIIKRISYVFVTEVTTKQQLMSEIKGLLHNGNILPKV</sequence>
<dbReference type="HOGENOM" id="CLU_3072821_0_0_1"/>
<keyword evidence="2" id="KW-1185">Reference proteome</keyword>
<dbReference type="GeneID" id="5019675"/>
<dbReference type="KEGG" id="ptm:GSPATT00035622001"/>
<dbReference type="AlphaFoldDB" id="A0C6S6"/>
<evidence type="ECO:0000313" key="2">
    <source>
        <dbReference type="Proteomes" id="UP000000600"/>
    </source>
</evidence>
<dbReference type="Proteomes" id="UP000000600">
    <property type="component" value="Unassembled WGS sequence"/>
</dbReference>
<dbReference type="InParanoid" id="A0C6S6"/>
<reference evidence="1 2" key="1">
    <citation type="journal article" date="2006" name="Nature">
        <title>Global trends of whole-genome duplications revealed by the ciliate Paramecium tetraurelia.</title>
        <authorList>
            <consortium name="Genoscope"/>
            <person name="Aury J.-M."/>
            <person name="Jaillon O."/>
            <person name="Duret L."/>
            <person name="Noel B."/>
            <person name="Jubin C."/>
            <person name="Porcel B.M."/>
            <person name="Segurens B."/>
            <person name="Daubin V."/>
            <person name="Anthouard V."/>
            <person name="Aiach N."/>
            <person name="Arnaiz O."/>
            <person name="Billaut A."/>
            <person name="Beisson J."/>
            <person name="Blanc I."/>
            <person name="Bouhouche K."/>
            <person name="Camara F."/>
            <person name="Duharcourt S."/>
            <person name="Guigo R."/>
            <person name="Gogendeau D."/>
            <person name="Katinka M."/>
            <person name="Keller A.-M."/>
            <person name="Kissmehl R."/>
            <person name="Klotz C."/>
            <person name="Koll F."/>
            <person name="Le Moue A."/>
            <person name="Lepere C."/>
            <person name="Malinsky S."/>
            <person name="Nowacki M."/>
            <person name="Nowak J.K."/>
            <person name="Plattner H."/>
            <person name="Poulain J."/>
            <person name="Ruiz F."/>
            <person name="Serrano V."/>
            <person name="Zagulski M."/>
            <person name="Dessen P."/>
            <person name="Betermier M."/>
            <person name="Weissenbach J."/>
            <person name="Scarpelli C."/>
            <person name="Schachter V."/>
            <person name="Sperling L."/>
            <person name="Meyer E."/>
            <person name="Cohen J."/>
            <person name="Wincker P."/>
        </authorList>
    </citation>
    <scope>NUCLEOTIDE SEQUENCE [LARGE SCALE GENOMIC DNA]</scope>
    <source>
        <strain evidence="1 2">Stock d4-2</strain>
    </source>
</reference>
<name>A0C6S6_PARTE</name>
<organism evidence="1 2">
    <name type="scientific">Paramecium tetraurelia</name>
    <dbReference type="NCBI Taxonomy" id="5888"/>
    <lineage>
        <taxon>Eukaryota</taxon>
        <taxon>Sar</taxon>
        <taxon>Alveolata</taxon>
        <taxon>Ciliophora</taxon>
        <taxon>Intramacronucleata</taxon>
        <taxon>Oligohymenophorea</taxon>
        <taxon>Peniculida</taxon>
        <taxon>Parameciidae</taxon>
        <taxon>Paramecium</taxon>
    </lineage>
</organism>
<gene>
    <name evidence="1" type="ORF">GSPATT00035622001</name>
</gene>
<protein>
    <submittedName>
        <fullName evidence="1">Uncharacterized protein</fullName>
    </submittedName>
</protein>
<dbReference type="OrthoDB" id="10311416at2759"/>